<feature type="compositionally biased region" description="Basic and acidic residues" evidence="1">
    <location>
        <begin position="1"/>
        <end position="16"/>
    </location>
</feature>
<feature type="region of interest" description="Disordered" evidence="1">
    <location>
        <begin position="1"/>
        <end position="25"/>
    </location>
</feature>
<evidence type="ECO:0000313" key="3">
    <source>
        <dbReference type="Proteomes" id="UP000077051"/>
    </source>
</evidence>
<name>A0A168PWH0_MUCCL</name>
<evidence type="ECO:0000313" key="2">
    <source>
        <dbReference type="EMBL" id="OAD08336.1"/>
    </source>
</evidence>
<evidence type="ECO:0000256" key="1">
    <source>
        <dbReference type="SAM" id="MobiDB-lite"/>
    </source>
</evidence>
<organism evidence="2 3">
    <name type="scientific">Mucor lusitanicus CBS 277.49</name>
    <dbReference type="NCBI Taxonomy" id="747725"/>
    <lineage>
        <taxon>Eukaryota</taxon>
        <taxon>Fungi</taxon>
        <taxon>Fungi incertae sedis</taxon>
        <taxon>Mucoromycota</taxon>
        <taxon>Mucoromycotina</taxon>
        <taxon>Mucoromycetes</taxon>
        <taxon>Mucorales</taxon>
        <taxon>Mucorineae</taxon>
        <taxon>Mucoraceae</taxon>
        <taxon>Mucor</taxon>
    </lineage>
</organism>
<dbReference type="AlphaFoldDB" id="A0A168PWH0"/>
<dbReference type="Proteomes" id="UP000077051">
    <property type="component" value="Unassembled WGS sequence"/>
</dbReference>
<keyword evidence="3" id="KW-1185">Reference proteome</keyword>
<feature type="non-terminal residue" evidence="2">
    <location>
        <position position="62"/>
    </location>
</feature>
<reference evidence="2 3" key="1">
    <citation type="submission" date="2015-06" db="EMBL/GenBank/DDBJ databases">
        <title>Expansion of signal transduction pathways in fungi by whole-genome duplication.</title>
        <authorList>
            <consortium name="DOE Joint Genome Institute"/>
            <person name="Corrochano L.M."/>
            <person name="Kuo A."/>
            <person name="Marcet-Houben M."/>
            <person name="Polaino S."/>
            <person name="Salamov A."/>
            <person name="Villalobos J.M."/>
            <person name="Alvarez M.I."/>
            <person name="Avalos J."/>
            <person name="Benito E.P."/>
            <person name="Benoit I."/>
            <person name="Burger G."/>
            <person name="Camino L.P."/>
            <person name="Canovas D."/>
            <person name="Cerda-Olmedo E."/>
            <person name="Cheng J.-F."/>
            <person name="Dominguez A."/>
            <person name="Elias M."/>
            <person name="Eslava A.P."/>
            <person name="Glaser F."/>
            <person name="Grimwood J."/>
            <person name="Gutierrez G."/>
            <person name="Heitman J."/>
            <person name="Henrissat B."/>
            <person name="Iturriaga E.A."/>
            <person name="Lang B.F."/>
            <person name="Lavin J.L."/>
            <person name="Lee S."/>
            <person name="Li W."/>
            <person name="Lindquist E."/>
            <person name="Lopez-Garcia S."/>
            <person name="Luque E.M."/>
            <person name="Marcos A.T."/>
            <person name="Martin J."/>
            <person name="Mccluskey K."/>
            <person name="Medina H.R."/>
            <person name="Miralles-Duran A."/>
            <person name="Miyazaki A."/>
            <person name="Munoz-Torres E."/>
            <person name="Oguiza J.A."/>
            <person name="Ohm R."/>
            <person name="Olmedo M."/>
            <person name="Orejas M."/>
            <person name="Ortiz-Castellanos L."/>
            <person name="Pisabarro A.G."/>
            <person name="Rodriguez-Romero J."/>
            <person name="Ruiz-Herrera J."/>
            <person name="Ruiz-Vazquez R."/>
            <person name="Sanz C."/>
            <person name="Schackwitz W."/>
            <person name="Schmutz J."/>
            <person name="Shahriari M."/>
            <person name="Shelest E."/>
            <person name="Silva-Franco F."/>
            <person name="Soanes D."/>
            <person name="Syed K."/>
            <person name="Tagua V.G."/>
            <person name="Talbot N.J."/>
            <person name="Thon M."/>
            <person name="De Vries R.P."/>
            <person name="Wiebenga A."/>
            <person name="Yadav J.S."/>
            <person name="Braun E.L."/>
            <person name="Baker S."/>
            <person name="Garre V."/>
            <person name="Horwitz B."/>
            <person name="Torres-Martinez S."/>
            <person name="Idnurm A."/>
            <person name="Herrera-Estrella A."/>
            <person name="Gabaldon T."/>
            <person name="Grigoriev I.V."/>
        </authorList>
    </citation>
    <scope>NUCLEOTIDE SEQUENCE [LARGE SCALE GENOMIC DNA]</scope>
    <source>
        <strain evidence="2 3">CBS 277.49</strain>
    </source>
</reference>
<dbReference type="EMBL" id="AMYB01000001">
    <property type="protein sequence ID" value="OAD08336.1"/>
    <property type="molecule type" value="Genomic_DNA"/>
</dbReference>
<dbReference type="VEuPathDB" id="FungiDB:MUCCIDRAFT_154897"/>
<protein>
    <submittedName>
        <fullName evidence="2">Uncharacterized protein</fullName>
    </submittedName>
</protein>
<proteinExistence type="predicted"/>
<dbReference type="STRING" id="747725.A0A168PWH0"/>
<gene>
    <name evidence="2" type="ORF">MUCCIDRAFT_154897</name>
</gene>
<accession>A0A168PWH0</accession>
<comment type="caution">
    <text evidence="2">The sequence shown here is derived from an EMBL/GenBank/DDBJ whole genome shotgun (WGS) entry which is preliminary data.</text>
</comment>
<sequence>MLMDKLHKLEEEHHDDNEDPQQSFKTLELANISPPTPPAGLIEAIPTFLRTSADMLRRALES</sequence>